<dbReference type="PROSITE" id="PS50021">
    <property type="entry name" value="CH"/>
    <property type="match status" value="1"/>
</dbReference>
<dbReference type="PROSITE" id="PS51230">
    <property type="entry name" value="EB1_C"/>
    <property type="match status" value="1"/>
</dbReference>
<dbReference type="Pfam" id="PF03271">
    <property type="entry name" value="EB1"/>
    <property type="match status" value="1"/>
</dbReference>
<dbReference type="FunFam" id="1.10.418.10:FF:000028">
    <property type="entry name" value="RP/EB family microtubule-associated protein"/>
    <property type="match status" value="1"/>
</dbReference>
<dbReference type="GO" id="GO:0005874">
    <property type="term" value="C:microtubule"/>
    <property type="evidence" value="ECO:0007669"/>
    <property type="project" value="UniProtKB-KW"/>
</dbReference>
<feature type="region of interest" description="Disordered" evidence="10">
    <location>
        <begin position="299"/>
        <end position="349"/>
    </location>
</feature>
<evidence type="ECO:0000256" key="8">
    <source>
        <dbReference type="ARBA" id="ARBA00023306"/>
    </source>
</evidence>
<dbReference type="PANTHER" id="PTHR10623">
    <property type="entry name" value="MICROTUBULE-ASSOCIATED PROTEIN RP/EB FAMILY MEMBER"/>
    <property type="match status" value="1"/>
</dbReference>
<evidence type="ECO:0000313" key="13">
    <source>
        <dbReference type="EMBL" id="GBG25730.1"/>
    </source>
</evidence>
<organism evidence="13 14">
    <name type="scientific">Hondaea fermentalgiana</name>
    <dbReference type="NCBI Taxonomy" id="2315210"/>
    <lineage>
        <taxon>Eukaryota</taxon>
        <taxon>Sar</taxon>
        <taxon>Stramenopiles</taxon>
        <taxon>Bigyra</taxon>
        <taxon>Labyrinthulomycetes</taxon>
        <taxon>Thraustochytrida</taxon>
        <taxon>Thraustochytriidae</taxon>
        <taxon>Hondaea</taxon>
    </lineage>
</organism>
<comment type="caution">
    <text evidence="13">The sequence shown here is derived from an EMBL/GenBank/DDBJ whole genome shotgun (WGS) entry which is preliminary data.</text>
</comment>
<dbReference type="InterPro" id="IPR004953">
    <property type="entry name" value="EB1_C"/>
</dbReference>
<evidence type="ECO:0000259" key="12">
    <source>
        <dbReference type="PROSITE" id="PS51230"/>
    </source>
</evidence>
<dbReference type="GO" id="GO:0008017">
    <property type="term" value="F:microtubule binding"/>
    <property type="evidence" value="ECO:0007669"/>
    <property type="project" value="InterPro"/>
</dbReference>
<name>A0A2R5G409_9STRA</name>
<evidence type="ECO:0000256" key="3">
    <source>
        <dbReference type="ARBA" id="ARBA00022490"/>
    </source>
</evidence>
<evidence type="ECO:0000256" key="10">
    <source>
        <dbReference type="SAM" id="MobiDB-lite"/>
    </source>
</evidence>
<feature type="domain" description="Calponin-homology (CH)" evidence="11">
    <location>
        <begin position="15"/>
        <end position="117"/>
    </location>
</feature>
<keyword evidence="7" id="KW-0206">Cytoskeleton</keyword>
<evidence type="ECO:0000259" key="11">
    <source>
        <dbReference type="PROSITE" id="PS50021"/>
    </source>
</evidence>
<dbReference type="Gene3D" id="1.10.418.10">
    <property type="entry name" value="Calponin-like domain"/>
    <property type="match status" value="1"/>
</dbReference>
<dbReference type="InterPro" id="IPR001715">
    <property type="entry name" value="CH_dom"/>
</dbReference>
<dbReference type="AlphaFoldDB" id="A0A2R5G409"/>
<dbReference type="InterPro" id="IPR027328">
    <property type="entry name" value="MAPRE"/>
</dbReference>
<keyword evidence="14" id="KW-1185">Reference proteome</keyword>
<feature type="compositionally biased region" description="Basic and acidic residues" evidence="10">
    <location>
        <begin position="204"/>
        <end position="214"/>
    </location>
</feature>
<dbReference type="SUPFAM" id="SSF140612">
    <property type="entry name" value="EB1 dimerisation domain-like"/>
    <property type="match status" value="1"/>
</dbReference>
<evidence type="ECO:0000256" key="9">
    <source>
        <dbReference type="PROSITE-ProRule" id="PRU00576"/>
    </source>
</evidence>
<dbReference type="Pfam" id="PF00307">
    <property type="entry name" value="CH"/>
    <property type="match status" value="1"/>
</dbReference>
<evidence type="ECO:0000256" key="7">
    <source>
        <dbReference type="ARBA" id="ARBA00023212"/>
    </source>
</evidence>
<dbReference type="InterPro" id="IPR036133">
    <property type="entry name" value="EB1_C_sf"/>
</dbReference>
<evidence type="ECO:0000256" key="6">
    <source>
        <dbReference type="ARBA" id="ARBA00022776"/>
    </source>
</evidence>
<dbReference type="SUPFAM" id="SSF47576">
    <property type="entry name" value="Calponin-homology domain, CH-domain"/>
    <property type="match status" value="1"/>
</dbReference>
<feature type="compositionally biased region" description="Basic and acidic residues" evidence="10">
    <location>
        <begin position="307"/>
        <end position="334"/>
    </location>
</feature>
<evidence type="ECO:0000256" key="4">
    <source>
        <dbReference type="ARBA" id="ARBA00022618"/>
    </source>
</evidence>
<keyword evidence="6" id="KW-0498">Mitosis</keyword>
<proteinExistence type="inferred from homology"/>
<evidence type="ECO:0000256" key="2">
    <source>
        <dbReference type="ARBA" id="ARBA00010729"/>
    </source>
</evidence>
<gene>
    <name evidence="13" type="ORF">FCC1311_019492</name>
</gene>
<comment type="similarity">
    <text evidence="2">Belongs to the MAPRE family.</text>
</comment>
<dbReference type="OrthoDB" id="2119228at2759"/>
<keyword evidence="3" id="KW-0963">Cytoplasm</keyword>
<evidence type="ECO:0000256" key="5">
    <source>
        <dbReference type="ARBA" id="ARBA00022701"/>
    </source>
</evidence>
<keyword evidence="5 9" id="KW-0493">Microtubule</keyword>
<feature type="compositionally biased region" description="Low complexity" evidence="10">
    <location>
        <begin position="184"/>
        <end position="201"/>
    </location>
</feature>
<dbReference type="GO" id="GO:0051301">
    <property type="term" value="P:cell division"/>
    <property type="evidence" value="ECO:0007669"/>
    <property type="project" value="UniProtKB-KW"/>
</dbReference>
<sequence length="349" mass="38414">MATDRAVGMMNEAYFVGRREILEWLNGLCQLNLGKVEETANGAVVCQVMDALFPGTVPMKKVNWGARSDHEFVANYKVMQAVFDKVGITRHIPVDRLIRAKYQDNLEHLQWVRSVFLDHEANIPEDYDAITRRNLGKGVSLYKPAQSVAKPAARKPASRPAPRPTKTVGSAALKPKEKEKENLSRPNRSLGSSSTSSAARSPVRRAEDSKEAEKIDELEQQVKDLRASSATLQMNLESAEKERDFYFHKLREVEVLLQAYQGPDRDTVLQVLTVLYATEDDPDGAAAQAAAEAVLASVDEDEFGAEAPHEALDAAESKEGGVVDDEAAHDRDLSSEAAPVSASSYAEEY</sequence>
<protein>
    <submittedName>
        <fullName evidence="13">Microtubule-associated protein RP/EB family member 1C</fullName>
    </submittedName>
</protein>
<keyword evidence="4" id="KW-0132">Cell division</keyword>
<dbReference type="InParanoid" id="A0A2R5G409"/>
<feature type="compositionally biased region" description="Low complexity" evidence="10">
    <location>
        <begin position="158"/>
        <end position="167"/>
    </location>
</feature>
<dbReference type="Proteomes" id="UP000241890">
    <property type="component" value="Unassembled WGS sequence"/>
</dbReference>
<keyword evidence="8" id="KW-0131">Cell cycle</keyword>
<comment type="subcellular location">
    <subcellularLocation>
        <location evidence="1">Cytoplasm</location>
        <location evidence="1">Cytoskeleton</location>
    </subcellularLocation>
</comment>
<evidence type="ECO:0000313" key="14">
    <source>
        <dbReference type="Proteomes" id="UP000241890"/>
    </source>
</evidence>
<reference evidence="13 14" key="1">
    <citation type="submission" date="2017-12" db="EMBL/GenBank/DDBJ databases">
        <title>Sequencing, de novo assembly and annotation of complete genome of a new Thraustochytrid species, strain FCC1311.</title>
        <authorList>
            <person name="Sedici K."/>
            <person name="Godart F."/>
            <person name="Aiese Cigliano R."/>
            <person name="Sanseverino W."/>
            <person name="Barakat M."/>
            <person name="Ortet P."/>
            <person name="Marechal E."/>
            <person name="Cagnac O."/>
            <person name="Amato A."/>
        </authorList>
    </citation>
    <scope>NUCLEOTIDE SEQUENCE [LARGE SCALE GENOMIC DNA]</scope>
</reference>
<dbReference type="Gene3D" id="1.20.5.1430">
    <property type="match status" value="1"/>
</dbReference>
<evidence type="ECO:0000256" key="1">
    <source>
        <dbReference type="ARBA" id="ARBA00004245"/>
    </source>
</evidence>
<feature type="domain" description="EB1 C-terminal" evidence="12">
    <location>
        <begin position="214"/>
        <end position="284"/>
    </location>
</feature>
<dbReference type="EMBL" id="BEYU01000015">
    <property type="protein sequence ID" value="GBG25730.1"/>
    <property type="molecule type" value="Genomic_DNA"/>
</dbReference>
<feature type="compositionally biased region" description="Basic and acidic residues" evidence="10">
    <location>
        <begin position="174"/>
        <end position="183"/>
    </location>
</feature>
<feature type="region of interest" description="Disordered" evidence="10">
    <location>
        <begin position="145"/>
        <end position="214"/>
    </location>
</feature>
<accession>A0A2R5G409</accession>
<dbReference type="InterPro" id="IPR036872">
    <property type="entry name" value="CH_dom_sf"/>
</dbReference>